<evidence type="ECO:0000313" key="3">
    <source>
        <dbReference type="Proteomes" id="UP000624709"/>
    </source>
</evidence>
<dbReference type="SUPFAM" id="SSF56655">
    <property type="entry name" value="Carbohydrate phosphatase"/>
    <property type="match status" value="1"/>
</dbReference>
<keyword evidence="3" id="KW-1185">Reference proteome</keyword>
<evidence type="ECO:0000256" key="1">
    <source>
        <dbReference type="SAM" id="MobiDB-lite"/>
    </source>
</evidence>
<proteinExistence type="predicted"/>
<accession>A0ABQ4B1D1</accession>
<dbReference type="Gene3D" id="3.40.190.80">
    <property type="match status" value="1"/>
</dbReference>
<sequence>MPARAPGSPAARQAGEPGRSPCPGGGLLVTEADGVVTDLGGEAWEPGRGGILAAAPGVHKKALGLLQLEGAGMSIF</sequence>
<protein>
    <submittedName>
        <fullName evidence="2">Uncharacterized protein</fullName>
    </submittedName>
</protein>
<gene>
    <name evidence="2" type="ORF">Apa02nite_005820</name>
</gene>
<comment type="caution">
    <text evidence="2">The sequence shown here is derived from an EMBL/GenBank/DDBJ whole genome shotgun (WGS) entry which is preliminary data.</text>
</comment>
<organism evidence="2 3">
    <name type="scientific">Actinoplanes palleronii</name>
    <dbReference type="NCBI Taxonomy" id="113570"/>
    <lineage>
        <taxon>Bacteria</taxon>
        <taxon>Bacillati</taxon>
        <taxon>Actinomycetota</taxon>
        <taxon>Actinomycetes</taxon>
        <taxon>Micromonosporales</taxon>
        <taxon>Micromonosporaceae</taxon>
        <taxon>Actinoplanes</taxon>
    </lineage>
</organism>
<evidence type="ECO:0000313" key="2">
    <source>
        <dbReference type="EMBL" id="GIE64474.1"/>
    </source>
</evidence>
<dbReference type="Proteomes" id="UP000624709">
    <property type="component" value="Unassembled WGS sequence"/>
</dbReference>
<reference evidence="2 3" key="1">
    <citation type="submission" date="2021-01" db="EMBL/GenBank/DDBJ databases">
        <title>Whole genome shotgun sequence of Actinoplanes palleronii NBRC 14916.</title>
        <authorList>
            <person name="Komaki H."/>
            <person name="Tamura T."/>
        </authorList>
    </citation>
    <scope>NUCLEOTIDE SEQUENCE [LARGE SCALE GENOMIC DNA]</scope>
    <source>
        <strain evidence="2 3">NBRC 14916</strain>
    </source>
</reference>
<name>A0ABQ4B1D1_9ACTN</name>
<dbReference type="EMBL" id="BOMS01000009">
    <property type="protein sequence ID" value="GIE64474.1"/>
    <property type="molecule type" value="Genomic_DNA"/>
</dbReference>
<feature type="region of interest" description="Disordered" evidence="1">
    <location>
        <begin position="1"/>
        <end position="29"/>
    </location>
</feature>